<proteinExistence type="predicted"/>
<keyword evidence="2" id="KW-1185">Reference proteome</keyword>
<evidence type="ECO:0000313" key="1">
    <source>
        <dbReference type="EMBL" id="KAJ2987418.1"/>
    </source>
</evidence>
<sequence>MYRSSITAVVAAVIVGLPLEINGQQSGWDLNQVNATMCAWKGLRAAQLKDTAYLDGGFLYWSPGLADGNVGPPENDANPFGVIYTLNFSIPFSSTTNTSLILKPITASGVAVNNLMPNYYDGALLANDHEFTLYGGLLKNSEASTPPDADAVLTYQASDYGLVKDNFHPGFLNDKLPEGLTRYVTYGGAASAPSENKAWYFGGYRSPLWGPVYQPSINGSLNPTNVSNSFITLDLAVNQSKKWANDTLPPGTPSRANPSLVWVPVGGQGILVALGGVADPNYNNPSQKSLNEGQSRLVSPGYMTNIDVYDVASGKWYQQPTIDAPPQLAMGCAVVAPARDSSSYNIYYYGG</sequence>
<name>A0ACC1P610_9PEZI</name>
<organism evidence="1 2">
    <name type="scientific">Xylaria curta</name>
    <dbReference type="NCBI Taxonomy" id="42375"/>
    <lineage>
        <taxon>Eukaryota</taxon>
        <taxon>Fungi</taxon>
        <taxon>Dikarya</taxon>
        <taxon>Ascomycota</taxon>
        <taxon>Pezizomycotina</taxon>
        <taxon>Sordariomycetes</taxon>
        <taxon>Xylariomycetidae</taxon>
        <taxon>Xylariales</taxon>
        <taxon>Xylariaceae</taxon>
        <taxon>Xylaria</taxon>
    </lineage>
</organism>
<protein>
    <submittedName>
        <fullName evidence="1">Uncharacterized protein</fullName>
    </submittedName>
</protein>
<evidence type="ECO:0000313" key="2">
    <source>
        <dbReference type="Proteomes" id="UP001143856"/>
    </source>
</evidence>
<accession>A0ACC1P610</accession>
<comment type="caution">
    <text evidence="1">The sequence shown here is derived from an EMBL/GenBank/DDBJ whole genome shotgun (WGS) entry which is preliminary data.</text>
</comment>
<dbReference type="Proteomes" id="UP001143856">
    <property type="component" value="Unassembled WGS sequence"/>
</dbReference>
<dbReference type="EMBL" id="JAPDGR010000794">
    <property type="protein sequence ID" value="KAJ2987418.1"/>
    <property type="molecule type" value="Genomic_DNA"/>
</dbReference>
<gene>
    <name evidence="1" type="ORF">NUW58_g4518</name>
</gene>
<reference evidence="1" key="1">
    <citation type="submission" date="2022-10" db="EMBL/GenBank/DDBJ databases">
        <title>Genome Sequence of Xylaria curta.</title>
        <authorList>
            <person name="Buettner E."/>
        </authorList>
    </citation>
    <scope>NUCLEOTIDE SEQUENCE</scope>
    <source>
        <strain evidence="1">Babe10</strain>
    </source>
</reference>